<dbReference type="GO" id="GO:0006814">
    <property type="term" value="P:sodium ion transport"/>
    <property type="evidence" value="ECO:0007669"/>
    <property type="project" value="UniProtKB-KW"/>
</dbReference>
<dbReference type="InterPro" id="IPR011053">
    <property type="entry name" value="Single_hybrid_motif"/>
</dbReference>
<keyword evidence="2" id="KW-1278">Translocase</keyword>
<dbReference type="PROSITE" id="PS50968">
    <property type="entry name" value="BIOTINYL_LIPOYL"/>
    <property type="match status" value="1"/>
</dbReference>
<accession>A0A1K1MJ92</accession>
<dbReference type="GeneID" id="61461485"/>
<dbReference type="EMBL" id="FPJA01000004">
    <property type="protein sequence ID" value="SFW23223.1"/>
    <property type="molecule type" value="Genomic_DNA"/>
</dbReference>
<dbReference type="SUPFAM" id="SSF51230">
    <property type="entry name" value="Single hybrid motif"/>
    <property type="match status" value="1"/>
</dbReference>
<dbReference type="RefSeq" id="WP_026760906.1">
    <property type="nucleotide sequence ID" value="NZ_FNQG01000002.1"/>
</dbReference>
<dbReference type="PANTHER" id="PTHR45266">
    <property type="entry name" value="OXALOACETATE DECARBOXYLASE ALPHA CHAIN"/>
    <property type="match status" value="1"/>
</dbReference>
<evidence type="ECO:0000313" key="11">
    <source>
        <dbReference type="EMBL" id="SFW23223.1"/>
    </source>
</evidence>
<dbReference type="PANTHER" id="PTHR45266:SF3">
    <property type="entry name" value="OXALOACETATE DECARBOXYLASE ALPHA CHAIN"/>
    <property type="match status" value="1"/>
</dbReference>
<keyword evidence="4" id="KW-0406">Ion transport</keyword>
<protein>
    <submittedName>
        <fullName evidence="11">Biotin carboxyl carrier protein</fullName>
    </submittedName>
    <submittedName>
        <fullName evidence="9">Biotin/lipoyl-binding protein</fullName>
    </submittedName>
</protein>
<reference evidence="12" key="3">
    <citation type="submission" date="2016-11" db="EMBL/GenBank/DDBJ databases">
        <authorList>
            <person name="Varghese N."/>
            <person name="Submissions S."/>
        </authorList>
    </citation>
    <scope>NUCLEOTIDE SEQUENCE [LARGE SCALE GENOMIC DNA]</scope>
    <source>
        <strain evidence="12">C3</strain>
    </source>
</reference>
<gene>
    <name evidence="9" type="ORF">E7203_00420</name>
    <name evidence="11" type="ORF">SAMN02910323_0894</name>
    <name evidence="10" type="ORF">SAMN05660648_00249</name>
</gene>
<evidence type="ECO:0000256" key="7">
    <source>
        <dbReference type="SAM" id="MobiDB-lite"/>
    </source>
</evidence>
<evidence type="ECO:0000256" key="3">
    <source>
        <dbReference type="ARBA" id="ARBA00023053"/>
    </source>
</evidence>
<keyword evidence="5" id="KW-0739">Sodium transport</keyword>
<dbReference type="EMBL" id="SVCA01000001">
    <property type="protein sequence ID" value="MBE6083934.1"/>
    <property type="molecule type" value="Genomic_DNA"/>
</dbReference>
<name>A0A1K1MJ92_SELRU</name>
<reference evidence="11" key="2">
    <citation type="submission" date="2016-11" db="EMBL/GenBank/DDBJ databases">
        <authorList>
            <person name="Jaros S."/>
            <person name="Januszkiewicz K."/>
            <person name="Wedrychowicz H."/>
        </authorList>
    </citation>
    <scope>NUCLEOTIDE SEQUENCE [LARGE SCALE GENOMIC DNA]</scope>
    <source>
        <strain evidence="11">C3</strain>
    </source>
</reference>
<keyword evidence="3" id="KW-0915">Sodium</keyword>
<reference evidence="10 13" key="1">
    <citation type="submission" date="2016-10" db="EMBL/GenBank/DDBJ databases">
        <authorList>
            <person name="de Groot N.N."/>
        </authorList>
    </citation>
    <scope>NUCLEOTIDE SEQUENCE [LARGE SCALE GENOMIC DNA]</scope>
    <source>
        <strain evidence="10 13">DSM 2872</strain>
    </source>
</reference>
<dbReference type="FunFam" id="2.40.50.100:FF:000003">
    <property type="entry name" value="Acetyl-CoA carboxylase biotin carboxyl carrier protein"/>
    <property type="match status" value="1"/>
</dbReference>
<evidence type="ECO:0000256" key="6">
    <source>
        <dbReference type="ARBA" id="ARBA00023267"/>
    </source>
</evidence>
<dbReference type="Proteomes" id="UP000772151">
    <property type="component" value="Unassembled WGS sequence"/>
</dbReference>
<dbReference type="PROSITE" id="PS00188">
    <property type="entry name" value="BIOTIN"/>
    <property type="match status" value="1"/>
</dbReference>
<keyword evidence="1" id="KW-0813">Transport</keyword>
<dbReference type="Pfam" id="PF00364">
    <property type="entry name" value="Biotin_lipoyl"/>
    <property type="match status" value="1"/>
</dbReference>
<dbReference type="Proteomes" id="UP000182958">
    <property type="component" value="Unassembled WGS sequence"/>
</dbReference>
<reference evidence="9" key="4">
    <citation type="submission" date="2019-04" db="EMBL/GenBank/DDBJ databases">
        <title>Evolution of Biomass-Degrading Anaerobic Consortia Revealed by Metagenomics.</title>
        <authorList>
            <person name="Peng X."/>
        </authorList>
    </citation>
    <scope>NUCLEOTIDE SEQUENCE</scope>
    <source>
        <strain evidence="9">SIG242</strain>
    </source>
</reference>
<sequence length="128" mass="12749">MKKFNITVNGTAYEVEVEEVKSAVAAPKAAPAAPKAAPAPAPAAPAAPKKAAVAAGAGEHSIDAPMPGKIVKLVASEGQAVKAGETLLILEAMKMQNEIAADADGVVKSFNVAAGQSVKAHESLVILG</sequence>
<dbReference type="Proteomes" id="UP000183469">
    <property type="component" value="Unassembled WGS sequence"/>
</dbReference>
<evidence type="ECO:0000256" key="5">
    <source>
        <dbReference type="ARBA" id="ARBA00023201"/>
    </source>
</evidence>
<evidence type="ECO:0000256" key="4">
    <source>
        <dbReference type="ARBA" id="ARBA00023065"/>
    </source>
</evidence>
<organism evidence="11 12">
    <name type="scientific">Selenomonas ruminantium</name>
    <dbReference type="NCBI Taxonomy" id="971"/>
    <lineage>
        <taxon>Bacteria</taxon>
        <taxon>Bacillati</taxon>
        <taxon>Bacillota</taxon>
        <taxon>Negativicutes</taxon>
        <taxon>Selenomonadales</taxon>
        <taxon>Selenomonadaceae</taxon>
        <taxon>Selenomonas</taxon>
    </lineage>
</organism>
<feature type="region of interest" description="Disordered" evidence="7">
    <location>
        <begin position="28"/>
        <end position="62"/>
    </location>
</feature>
<feature type="domain" description="Lipoyl-binding" evidence="8">
    <location>
        <begin position="52"/>
        <end position="128"/>
    </location>
</feature>
<evidence type="ECO:0000313" key="12">
    <source>
        <dbReference type="Proteomes" id="UP000182958"/>
    </source>
</evidence>
<dbReference type="EMBL" id="FNQG01000002">
    <property type="protein sequence ID" value="SDZ74280.1"/>
    <property type="molecule type" value="Genomic_DNA"/>
</dbReference>
<evidence type="ECO:0000256" key="2">
    <source>
        <dbReference type="ARBA" id="ARBA00022967"/>
    </source>
</evidence>
<evidence type="ECO:0000313" key="10">
    <source>
        <dbReference type="EMBL" id="SDZ74280.1"/>
    </source>
</evidence>
<evidence type="ECO:0000259" key="8">
    <source>
        <dbReference type="PROSITE" id="PS50968"/>
    </source>
</evidence>
<dbReference type="OrthoDB" id="9812676at2"/>
<evidence type="ECO:0000313" key="13">
    <source>
        <dbReference type="Proteomes" id="UP000183469"/>
    </source>
</evidence>
<keyword evidence="12" id="KW-1185">Reference proteome</keyword>
<keyword evidence="6" id="KW-0092">Biotin</keyword>
<dbReference type="InterPro" id="IPR001882">
    <property type="entry name" value="Biotin_BS"/>
</dbReference>
<evidence type="ECO:0000256" key="1">
    <source>
        <dbReference type="ARBA" id="ARBA00022448"/>
    </source>
</evidence>
<proteinExistence type="predicted"/>
<dbReference type="Gene3D" id="2.40.50.100">
    <property type="match status" value="1"/>
</dbReference>
<dbReference type="CDD" id="cd06850">
    <property type="entry name" value="biotinyl_domain"/>
    <property type="match status" value="1"/>
</dbReference>
<dbReference type="InterPro" id="IPR000089">
    <property type="entry name" value="Biotin_lipoyl"/>
</dbReference>
<feature type="compositionally biased region" description="Low complexity" evidence="7">
    <location>
        <begin position="46"/>
        <end position="55"/>
    </location>
</feature>
<dbReference type="AlphaFoldDB" id="A0A1K1MJ92"/>
<dbReference type="InterPro" id="IPR050709">
    <property type="entry name" value="Biotin_Carboxyl_Carrier/Decarb"/>
</dbReference>
<evidence type="ECO:0000313" key="9">
    <source>
        <dbReference type="EMBL" id="MBE6083934.1"/>
    </source>
</evidence>